<sequence length="32" mass="3517">MLIYAICQRRHAAVVNAYVGARQAAVDWNAGQ</sequence>
<organism evidence="1 2">
    <name type="scientific">Sphingobium lignivorans</name>
    <dbReference type="NCBI Taxonomy" id="2735886"/>
    <lineage>
        <taxon>Bacteria</taxon>
        <taxon>Pseudomonadati</taxon>
        <taxon>Pseudomonadota</taxon>
        <taxon>Alphaproteobacteria</taxon>
        <taxon>Sphingomonadales</taxon>
        <taxon>Sphingomonadaceae</taxon>
        <taxon>Sphingobium</taxon>
    </lineage>
</organism>
<reference evidence="1 2" key="1">
    <citation type="submission" date="2020-08" db="EMBL/GenBank/DDBJ databases">
        <title>Exploring microbial biodiversity for novel pathways involved in the catabolism of aromatic compounds derived from lignin.</title>
        <authorList>
            <person name="Elkins J."/>
        </authorList>
    </citation>
    <scope>NUCLEOTIDE SEQUENCE [LARGE SCALE GENOMIC DNA]</scope>
    <source>
        <strain evidence="1 2">B1D3A</strain>
    </source>
</reference>
<keyword evidence="2" id="KW-1185">Reference proteome</keyword>
<proteinExistence type="predicted"/>
<gene>
    <name evidence="1" type="ORF">HNP60_001922</name>
</gene>
<dbReference type="Proteomes" id="UP001138540">
    <property type="component" value="Unassembled WGS sequence"/>
</dbReference>
<comment type="caution">
    <text evidence="1">The sequence shown here is derived from an EMBL/GenBank/DDBJ whole genome shotgun (WGS) entry which is preliminary data.</text>
</comment>
<accession>A0ABR6NF96</accession>
<evidence type="ECO:0000313" key="2">
    <source>
        <dbReference type="Proteomes" id="UP001138540"/>
    </source>
</evidence>
<name>A0ABR6NF96_9SPHN</name>
<dbReference type="EMBL" id="JACHKA010000001">
    <property type="protein sequence ID" value="MBB5985948.1"/>
    <property type="molecule type" value="Genomic_DNA"/>
</dbReference>
<protein>
    <submittedName>
        <fullName evidence="1">Uncharacterized protein</fullName>
    </submittedName>
</protein>
<evidence type="ECO:0000313" key="1">
    <source>
        <dbReference type="EMBL" id="MBB5985948.1"/>
    </source>
</evidence>